<feature type="compositionally biased region" description="Low complexity" evidence="1">
    <location>
        <begin position="43"/>
        <end position="62"/>
    </location>
</feature>
<proteinExistence type="predicted"/>
<dbReference type="EMBL" id="BOPF01000007">
    <property type="protein sequence ID" value="GIJ45328.1"/>
    <property type="molecule type" value="Genomic_DNA"/>
</dbReference>
<organism evidence="2 3">
    <name type="scientific">Virgisporangium aliadipatigenens</name>
    <dbReference type="NCBI Taxonomy" id="741659"/>
    <lineage>
        <taxon>Bacteria</taxon>
        <taxon>Bacillati</taxon>
        <taxon>Actinomycetota</taxon>
        <taxon>Actinomycetes</taxon>
        <taxon>Micromonosporales</taxon>
        <taxon>Micromonosporaceae</taxon>
        <taxon>Virgisporangium</taxon>
    </lineage>
</organism>
<name>A0A8J4DQ42_9ACTN</name>
<evidence type="ECO:0000313" key="2">
    <source>
        <dbReference type="EMBL" id="GIJ45328.1"/>
    </source>
</evidence>
<dbReference type="Proteomes" id="UP000619260">
    <property type="component" value="Unassembled WGS sequence"/>
</dbReference>
<sequence length="62" mass="6267">MQASDDIEHGDGHGAGGGAPGDDPLRGKALREVVDQFRGTSRPAKYPATTTPAIATTSAFAA</sequence>
<dbReference type="AlphaFoldDB" id="A0A8J4DQ42"/>
<evidence type="ECO:0000313" key="3">
    <source>
        <dbReference type="Proteomes" id="UP000619260"/>
    </source>
</evidence>
<comment type="caution">
    <text evidence="2">The sequence shown here is derived from an EMBL/GenBank/DDBJ whole genome shotgun (WGS) entry which is preliminary data.</text>
</comment>
<feature type="compositionally biased region" description="Basic and acidic residues" evidence="1">
    <location>
        <begin position="1"/>
        <end position="12"/>
    </location>
</feature>
<accession>A0A8J4DQ42</accession>
<evidence type="ECO:0000256" key="1">
    <source>
        <dbReference type="SAM" id="MobiDB-lite"/>
    </source>
</evidence>
<protein>
    <submittedName>
        <fullName evidence="2">Uncharacterized protein</fullName>
    </submittedName>
</protein>
<feature type="region of interest" description="Disordered" evidence="1">
    <location>
        <begin position="1"/>
        <end position="62"/>
    </location>
</feature>
<feature type="compositionally biased region" description="Basic and acidic residues" evidence="1">
    <location>
        <begin position="23"/>
        <end position="35"/>
    </location>
</feature>
<gene>
    <name evidence="2" type="ORF">Val02_22140</name>
</gene>
<keyword evidence="3" id="KW-1185">Reference proteome</keyword>
<reference evidence="2" key="1">
    <citation type="submission" date="2021-01" db="EMBL/GenBank/DDBJ databases">
        <title>Whole genome shotgun sequence of Virgisporangium aliadipatigenens NBRC 105644.</title>
        <authorList>
            <person name="Komaki H."/>
            <person name="Tamura T."/>
        </authorList>
    </citation>
    <scope>NUCLEOTIDE SEQUENCE</scope>
    <source>
        <strain evidence="2">NBRC 105644</strain>
    </source>
</reference>